<dbReference type="Proteomes" id="UP000007800">
    <property type="component" value="Unassembled WGS sequence"/>
</dbReference>
<protein>
    <submittedName>
        <fullName evidence="1">Uncharacterized protein</fullName>
    </submittedName>
</protein>
<sequence>MASASPKPGGVPCGSLFLAISRAATEKAVKDAIDANQDAIARLRMGMDAYYSTPKFSPSLKHTQSTSVGDLNDEADAFAASQDQSMQYHLLLVMLDRAAASAKDECAAVLRDLILNHDLVKRIVDCCAIEELPDGCRDTLRDQAAAVLMALFSSNIVNVDVGLAQYTANRLLSSSKGSRKNNANASASSPRPLNCLVVITMVEHNIALIESSTVSALHQALLDATDCPAGAQNSSVASLLGSWSAVLSSAGSSQYHSLRAEVDRKLLVAYTKSQGRLTIAQGLSDMATAASDLVDSLQCGEAVFAEPQGHCLLTALVRLLRTFDATSTNFVSAGMSGAVVQCICSAGPATDELFSTDAYDLCLQAVSNSPESTGPWSLIHMMAGLNPGPSAREQLAGTAVESCWLKLSELPTAIYRRRSHSHVVLTQSVYVYELFFTSLLGLPISTEVLNMYPSPVIPVGSEFPVLRLENGERVVRLSLPADQPLRPTHMALSLLAVVSDNSARLTDRFTLMRPIADLVGAAFSVARILVEAGSCGEEDTSRLWAVGLTLRRSKGLEGPVNQGALRLLKALVDRPMANDGSYYIDRLCEDLSGASCHELEKLLNQLLDRCLRPFGADGLKVTRIEAEKISQMGQGSHQSGSVAAAKALLATRTEQSSLVADLLSDGAVYAALLSMLQRPPVESSDSATQKTKRARHYVNPLQRSCPVSNDKAQSLAVEVQLGAMKALMTLFECSDSLCDDEVYTALATLILGDEMVALTTDALPAWLAVYILEYDSSPTLALAATDTFKALCIYLARRGVHLVTHAEGPTSRLMPRLVRYLVEHKSKIVEFRDLLTVGLRTQPTVFIHVPKLKELAQSLQQSYHSEALLYLTQRHKVYQFLDLDLLLEHAERAIDAEMLLSIALQGLVARDGKVKAFVPKVLRNEKLLKLVFGEHRKDWAGGDAFSEGWHMEGGEGHSEGWVVPSPEEVDDIGLFNAFLERYGLRREFIDDGDGKVHIPTVEAICRAMKTDDSSVRSVRINTWKRMNKSAAKNQHRIHVVDVYTSLVREAVVQSISSTDDGKSDDMKVDTSLCLESTLRVFTLYQYRLVTNRQLYVGMLGLLQRLLSRPESPGDTAGDSYVSSLVLPPGDSLGTAASSLNAQEVSKALQALTKTLEIEVDLTECHDPKQAARSLWRLWSTVVGLMMQRAASDLPKADVDGLVTPVTGVDSGHMGVLIALLQSLGAPPSQLSPLLSGRKGKLQRVYTGPAYVKGTRAAAYQSWLADLYVASRAIEVTRIPVLSDSDQWPVHVLARGAHCGELAGVEEASLVANLLRNSGKPVPGGFAYASLLTQDVDTMYPKSRVEKLQGRCDIQSIFDDEVVTVGANAPSIYTQRIYCAVPLSLWLCPHSLETKSGVASAHPPTPKVRAAKETKEPLSPLHGALDEAFMQKVHGYSAKTNTALMDVSPHYDALCWGVSPLLPREAFVAETGAMLADICPAHVTIDEWIDKCSRTLELTAMRLLALTDVSKSSSKPRAAYDVLATVRSEEMFSTPGTITDRCRDSVDLVLLRLQNLVQKTMATGETARSVSAVESFLRPDSPDGRGTAAMGTCRIATEVVMIRELLEDHRFRAHAADDRVVRVCAEVLRSESVNGGRMLLLHDRGACIWADATEMWKPCKHVGVGSWVTVIATFRPDVVRDLPEDLNREHPQLFTTQQCIDEAGMEVPELKVGLLIPCEVDVVDMTVYERCVKIKRNFCRLHSMGPVLRGA</sequence>
<dbReference type="OrthoDB" id="441258at2759"/>
<accession>C5KEE4</accession>
<dbReference type="OMA" id="KRARHYV"/>
<dbReference type="InParanoid" id="C5KEE4"/>
<organism evidence="2">
    <name type="scientific">Perkinsus marinus (strain ATCC 50983 / TXsc)</name>
    <dbReference type="NCBI Taxonomy" id="423536"/>
    <lineage>
        <taxon>Eukaryota</taxon>
        <taxon>Sar</taxon>
        <taxon>Alveolata</taxon>
        <taxon>Perkinsozoa</taxon>
        <taxon>Perkinsea</taxon>
        <taxon>Perkinsida</taxon>
        <taxon>Perkinsidae</taxon>
        <taxon>Perkinsus</taxon>
    </lineage>
</organism>
<dbReference type="RefSeq" id="XP_002785286.1">
    <property type="nucleotide sequence ID" value="XM_002785240.1"/>
</dbReference>
<gene>
    <name evidence="1" type="ORF">Pmar_PMAR009516</name>
</gene>
<dbReference type="GeneID" id="9053204"/>
<proteinExistence type="predicted"/>
<evidence type="ECO:0000313" key="1">
    <source>
        <dbReference type="EMBL" id="EER17082.1"/>
    </source>
</evidence>
<evidence type="ECO:0000313" key="2">
    <source>
        <dbReference type="Proteomes" id="UP000007800"/>
    </source>
</evidence>
<dbReference type="EMBL" id="GG672330">
    <property type="protein sequence ID" value="EER17082.1"/>
    <property type="molecule type" value="Genomic_DNA"/>
</dbReference>
<keyword evidence="2" id="KW-1185">Reference proteome</keyword>
<reference evidence="1 2" key="1">
    <citation type="submission" date="2008-07" db="EMBL/GenBank/DDBJ databases">
        <authorList>
            <person name="El-Sayed N."/>
            <person name="Caler E."/>
            <person name="Inman J."/>
            <person name="Amedeo P."/>
            <person name="Hass B."/>
            <person name="Wortman J."/>
        </authorList>
    </citation>
    <scope>NUCLEOTIDE SEQUENCE [LARGE SCALE GENOMIC DNA]</scope>
    <source>
        <strain evidence="2">ATCC 50983 / TXsc</strain>
    </source>
</reference>
<name>C5KEE4_PERM5</name>